<dbReference type="RefSeq" id="WP_189147641.1">
    <property type="nucleotide sequence ID" value="NZ_BAABER010000008.1"/>
</dbReference>
<dbReference type="InterPro" id="IPR013094">
    <property type="entry name" value="AB_hydrolase_3"/>
</dbReference>
<dbReference type="PANTHER" id="PTHR48081">
    <property type="entry name" value="AB HYDROLASE SUPERFAMILY PROTEIN C4A8.06C"/>
    <property type="match status" value="1"/>
</dbReference>
<evidence type="ECO:0000256" key="2">
    <source>
        <dbReference type="ARBA" id="ARBA00022801"/>
    </source>
</evidence>
<proteinExistence type="inferred from homology"/>
<protein>
    <submittedName>
        <fullName evidence="4">Alpha/beta hydrolase</fullName>
    </submittedName>
</protein>
<gene>
    <name evidence="4" type="ORF">GCM10012282_27920</name>
</gene>
<name>A0A917KTV8_9ACTN</name>
<dbReference type="GO" id="GO:0004806">
    <property type="term" value="F:triacylglycerol lipase activity"/>
    <property type="evidence" value="ECO:0007669"/>
    <property type="project" value="TreeGrafter"/>
</dbReference>
<dbReference type="Gene3D" id="3.40.50.1820">
    <property type="entry name" value="alpha/beta hydrolase"/>
    <property type="match status" value="1"/>
</dbReference>
<evidence type="ECO:0000313" key="5">
    <source>
        <dbReference type="Proteomes" id="UP000625682"/>
    </source>
</evidence>
<evidence type="ECO:0000259" key="3">
    <source>
        <dbReference type="Pfam" id="PF07859"/>
    </source>
</evidence>
<dbReference type="SUPFAM" id="SSF53474">
    <property type="entry name" value="alpha/beta-Hydrolases"/>
    <property type="match status" value="1"/>
</dbReference>
<comment type="caution">
    <text evidence="4">The sequence shown here is derived from an EMBL/GenBank/DDBJ whole genome shotgun (WGS) entry which is preliminary data.</text>
</comment>
<dbReference type="PANTHER" id="PTHR48081:SF30">
    <property type="entry name" value="ACETYL-HYDROLASE LIPR-RELATED"/>
    <property type="match status" value="1"/>
</dbReference>
<accession>A0A917KTV8</accession>
<dbReference type="Pfam" id="PF07859">
    <property type="entry name" value="Abhydrolase_3"/>
    <property type="match status" value="1"/>
</dbReference>
<feature type="domain" description="Alpha/beta hydrolase fold-3" evidence="3">
    <location>
        <begin position="102"/>
        <end position="304"/>
    </location>
</feature>
<reference evidence="4" key="2">
    <citation type="submission" date="2020-09" db="EMBL/GenBank/DDBJ databases">
        <authorList>
            <person name="Sun Q."/>
            <person name="Zhou Y."/>
        </authorList>
    </citation>
    <scope>NUCLEOTIDE SEQUENCE</scope>
    <source>
        <strain evidence="4">CGMCC 4.7272</strain>
    </source>
</reference>
<reference evidence="4" key="1">
    <citation type="journal article" date="2014" name="Int. J. Syst. Evol. Microbiol.">
        <title>Complete genome sequence of Corynebacterium casei LMG S-19264T (=DSM 44701T), isolated from a smear-ripened cheese.</title>
        <authorList>
            <consortium name="US DOE Joint Genome Institute (JGI-PGF)"/>
            <person name="Walter F."/>
            <person name="Albersmeier A."/>
            <person name="Kalinowski J."/>
            <person name="Ruckert C."/>
        </authorList>
    </citation>
    <scope>NUCLEOTIDE SEQUENCE</scope>
    <source>
        <strain evidence="4">CGMCC 4.7272</strain>
    </source>
</reference>
<keyword evidence="2 4" id="KW-0378">Hydrolase</keyword>
<comment type="similarity">
    <text evidence="1">Belongs to the 'GDXG' lipolytic enzyme family.</text>
</comment>
<dbReference type="AlphaFoldDB" id="A0A917KTV8"/>
<evidence type="ECO:0000313" key="4">
    <source>
        <dbReference type="EMBL" id="GGJ29710.1"/>
    </source>
</evidence>
<keyword evidence="5" id="KW-1185">Reference proteome</keyword>
<dbReference type="EMBL" id="BMMU01000007">
    <property type="protein sequence ID" value="GGJ29710.1"/>
    <property type="molecule type" value="Genomic_DNA"/>
</dbReference>
<dbReference type="InterPro" id="IPR029058">
    <property type="entry name" value="AB_hydrolase_fold"/>
</dbReference>
<evidence type="ECO:0000256" key="1">
    <source>
        <dbReference type="ARBA" id="ARBA00010515"/>
    </source>
</evidence>
<dbReference type="Proteomes" id="UP000625682">
    <property type="component" value="Unassembled WGS sequence"/>
</dbReference>
<sequence>MTINQTDAGVAPSRFRVPETVSPEASAILKVMYEAGEQQPAPTRPETTADFDNANKLMEAAFAPWNQQLAATLGTTIRRETIGDVPVVRITPREHRSSGRALLYVHGGAYVYFSSATLVGLPALIATATGDEVISIDYTLAPRGRWQAVTDQVLAVWKTLLASVLDARSIGLFGDSADGGLAAGAVLKMRDQHLPLPAALWLVSPWSDITGLGDTYETLKDADPILTPESLAWAADAYADVADQKHPYVSPVYGDYAKPFPPTLIQGGTREIFLSNFVRQYQVIRDGRHEAVLDLYEGMPHVFHSLVPDAPESKTAVARAATFFDGYLDR</sequence>
<organism evidence="4 5">
    <name type="scientific">Streptomyces lacrimifluminis</name>
    <dbReference type="NCBI Taxonomy" id="1500077"/>
    <lineage>
        <taxon>Bacteria</taxon>
        <taxon>Bacillati</taxon>
        <taxon>Actinomycetota</taxon>
        <taxon>Actinomycetes</taxon>
        <taxon>Kitasatosporales</taxon>
        <taxon>Streptomycetaceae</taxon>
        <taxon>Streptomyces</taxon>
    </lineage>
</organism>
<dbReference type="InterPro" id="IPR050300">
    <property type="entry name" value="GDXG_lipolytic_enzyme"/>
</dbReference>